<keyword evidence="3" id="KW-0274">FAD</keyword>
<name>A0ABN2FT31_9ACTN</name>
<keyword evidence="4" id="KW-0560">Oxidoreductase</keyword>
<proteinExistence type="predicted"/>
<protein>
    <recommendedName>
        <fullName evidence="5">Berberine/berberine-like domain-containing protein</fullName>
    </recommendedName>
</protein>
<dbReference type="PANTHER" id="PTHR42973">
    <property type="entry name" value="BINDING OXIDOREDUCTASE, PUTATIVE (AFU_ORTHOLOGUE AFUA_1G17690)-RELATED"/>
    <property type="match status" value="1"/>
</dbReference>
<evidence type="ECO:0000256" key="3">
    <source>
        <dbReference type="ARBA" id="ARBA00022827"/>
    </source>
</evidence>
<comment type="cofactor">
    <cofactor evidence="1">
        <name>FAD</name>
        <dbReference type="ChEBI" id="CHEBI:57692"/>
    </cofactor>
</comment>
<evidence type="ECO:0000256" key="1">
    <source>
        <dbReference type="ARBA" id="ARBA00001974"/>
    </source>
</evidence>
<dbReference type="Gene3D" id="3.40.462.20">
    <property type="match status" value="1"/>
</dbReference>
<sequence>MPWLHSTTWPGAGEPGDLITRRYKNKAAYLRRSYTDTQLATIYRHLTNSTGNSGGGMLLVGYGGEVQAVKPSDTAVAQRDVVMKAVFAALWTNDSDDASNLAWIRNFYRDVYADTGGVPVPGEVSDGSYVNYPDVDLADPVWNTSGVPWSTLYYKENYPRLQRIKSRWDPRNVFRHALSIEPA</sequence>
<dbReference type="InterPro" id="IPR050416">
    <property type="entry name" value="FAD-linked_Oxidoreductase"/>
</dbReference>
<evidence type="ECO:0000256" key="2">
    <source>
        <dbReference type="ARBA" id="ARBA00022630"/>
    </source>
</evidence>
<evidence type="ECO:0000259" key="5">
    <source>
        <dbReference type="Pfam" id="PF08031"/>
    </source>
</evidence>
<keyword evidence="2" id="KW-0285">Flavoprotein</keyword>
<evidence type="ECO:0000313" key="7">
    <source>
        <dbReference type="Proteomes" id="UP001500618"/>
    </source>
</evidence>
<keyword evidence="7" id="KW-1185">Reference proteome</keyword>
<evidence type="ECO:0000256" key="4">
    <source>
        <dbReference type="ARBA" id="ARBA00023002"/>
    </source>
</evidence>
<gene>
    <name evidence="6" type="ORF">GCM10009765_04570</name>
</gene>
<dbReference type="Pfam" id="PF08031">
    <property type="entry name" value="BBE"/>
    <property type="match status" value="1"/>
</dbReference>
<dbReference type="Proteomes" id="UP001500618">
    <property type="component" value="Unassembled WGS sequence"/>
</dbReference>
<accession>A0ABN2FT31</accession>
<organism evidence="6 7">
    <name type="scientific">Fodinicola feengrottensis</name>
    <dbReference type="NCBI Taxonomy" id="435914"/>
    <lineage>
        <taxon>Bacteria</taxon>
        <taxon>Bacillati</taxon>
        <taxon>Actinomycetota</taxon>
        <taxon>Actinomycetes</taxon>
        <taxon>Mycobacteriales</taxon>
        <taxon>Fodinicola</taxon>
    </lineage>
</organism>
<dbReference type="EMBL" id="BAAANY010000001">
    <property type="protein sequence ID" value="GAA1658203.1"/>
    <property type="molecule type" value="Genomic_DNA"/>
</dbReference>
<dbReference type="InterPro" id="IPR012951">
    <property type="entry name" value="BBE"/>
</dbReference>
<feature type="domain" description="Berberine/berberine-like" evidence="5">
    <location>
        <begin position="128"/>
        <end position="181"/>
    </location>
</feature>
<dbReference type="PANTHER" id="PTHR42973:SF39">
    <property type="entry name" value="FAD-BINDING PCMH-TYPE DOMAIN-CONTAINING PROTEIN"/>
    <property type="match status" value="1"/>
</dbReference>
<comment type="caution">
    <text evidence="6">The sequence shown here is derived from an EMBL/GenBank/DDBJ whole genome shotgun (WGS) entry which is preliminary data.</text>
</comment>
<evidence type="ECO:0000313" key="6">
    <source>
        <dbReference type="EMBL" id="GAA1658203.1"/>
    </source>
</evidence>
<reference evidence="6 7" key="1">
    <citation type="journal article" date="2019" name="Int. J. Syst. Evol. Microbiol.">
        <title>The Global Catalogue of Microorganisms (GCM) 10K type strain sequencing project: providing services to taxonomists for standard genome sequencing and annotation.</title>
        <authorList>
            <consortium name="The Broad Institute Genomics Platform"/>
            <consortium name="The Broad Institute Genome Sequencing Center for Infectious Disease"/>
            <person name="Wu L."/>
            <person name="Ma J."/>
        </authorList>
    </citation>
    <scope>NUCLEOTIDE SEQUENCE [LARGE SCALE GENOMIC DNA]</scope>
    <source>
        <strain evidence="6 7">JCM 14718</strain>
    </source>
</reference>